<gene>
    <name evidence="2" type="ORF">F2Q69_00004431</name>
</gene>
<protein>
    <submittedName>
        <fullName evidence="2">Uncharacterized protein</fullName>
    </submittedName>
</protein>
<evidence type="ECO:0000313" key="3">
    <source>
        <dbReference type="Proteomes" id="UP000712600"/>
    </source>
</evidence>
<evidence type="ECO:0000313" key="2">
    <source>
        <dbReference type="EMBL" id="KAF3509437.1"/>
    </source>
</evidence>
<dbReference type="EMBL" id="QGKX02001521">
    <property type="protein sequence ID" value="KAF3509437.1"/>
    <property type="molecule type" value="Genomic_DNA"/>
</dbReference>
<keyword evidence="1" id="KW-1133">Transmembrane helix</keyword>
<proteinExistence type="predicted"/>
<keyword evidence="1" id="KW-0472">Membrane</keyword>
<reference evidence="2" key="1">
    <citation type="submission" date="2019-12" db="EMBL/GenBank/DDBJ databases">
        <title>Genome sequencing and annotation of Brassica cretica.</title>
        <authorList>
            <person name="Studholme D.J."/>
            <person name="Sarris P."/>
        </authorList>
    </citation>
    <scope>NUCLEOTIDE SEQUENCE</scope>
    <source>
        <strain evidence="2">PFS-109/04</strain>
        <tissue evidence="2">Leaf</tissue>
    </source>
</reference>
<sequence>MEASAPVNGGSVHIRTENRTRKLPNFLLSVNMKYAKLGYHYLITNLFKLCLVPLMSVVITYISRLTPDDLLHLWLHLQYNLLAFTCDRSLSSLDFSFLKFLVSSRLDFGYSVLTLLLHWYQSLSILGAGMVETRLQERSLTEQVDEMRSLHTLLAAEVKTQHDSLNSRFDRLEAMMFNTISPLQAIGKAPMDPGPSHPPPPIS</sequence>
<evidence type="ECO:0000256" key="1">
    <source>
        <dbReference type="SAM" id="Phobius"/>
    </source>
</evidence>
<keyword evidence="1" id="KW-0812">Transmembrane</keyword>
<dbReference type="Proteomes" id="UP000712600">
    <property type="component" value="Unassembled WGS sequence"/>
</dbReference>
<dbReference type="AlphaFoldDB" id="A0A8S9P8D1"/>
<comment type="caution">
    <text evidence="2">The sequence shown here is derived from an EMBL/GenBank/DDBJ whole genome shotgun (WGS) entry which is preliminary data.</text>
</comment>
<accession>A0A8S9P8D1</accession>
<name>A0A8S9P8D1_BRACR</name>
<feature type="transmembrane region" description="Helical" evidence="1">
    <location>
        <begin position="41"/>
        <end position="62"/>
    </location>
</feature>
<organism evidence="2 3">
    <name type="scientific">Brassica cretica</name>
    <name type="common">Mustard</name>
    <dbReference type="NCBI Taxonomy" id="69181"/>
    <lineage>
        <taxon>Eukaryota</taxon>
        <taxon>Viridiplantae</taxon>
        <taxon>Streptophyta</taxon>
        <taxon>Embryophyta</taxon>
        <taxon>Tracheophyta</taxon>
        <taxon>Spermatophyta</taxon>
        <taxon>Magnoliopsida</taxon>
        <taxon>eudicotyledons</taxon>
        <taxon>Gunneridae</taxon>
        <taxon>Pentapetalae</taxon>
        <taxon>rosids</taxon>
        <taxon>malvids</taxon>
        <taxon>Brassicales</taxon>
        <taxon>Brassicaceae</taxon>
        <taxon>Brassiceae</taxon>
        <taxon>Brassica</taxon>
    </lineage>
</organism>